<keyword evidence="3" id="KW-1185">Reference proteome</keyword>
<dbReference type="InterPro" id="IPR050697">
    <property type="entry name" value="Adenylyl/Guanylyl_Cyclase_3/4"/>
</dbReference>
<dbReference type="InterPro" id="IPR001054">
    <property type="entry name" value="A/G_cyclase"/>
</dbReference>
<dbReference type="Pfam" id="PF00211">
    <property type="entry name" value="Guanylate_cyc"/>
    <property type="match status" value="1"/>
</dbReference>
<evidence type="ECO:0000313" key="3">
    <source>
        <dbReference type="Proteomes" id="UP001345013"/>
    </source>
</evidence>
<organism evidence="2 3">
    <name type="scientific">Lithohypha guttulata</name>
    <dbReference type="NCBI Taxonomy" id="1690604"/>
    <lineage>
        <taxon>Eukaryota</taxon>
        <taxon>Fungi</taxon>
        <taxon>Dikarya</taxon>
        <taxon>Ascomycota</taxon>
        <taxon>Pezizomycotina</taxon>
        <taxon>Eurotiomycetes</taxon>
        <taxon>Chaetothyriomycetidae</taxon>
        <taxon>Chaetothyriales</taxon>
        <taxon>Trichomeriaceae</taxon>
        <taxon>Lithohypha</taxon>
    </lineage>
</organism>
<protein>
    <recommendedName>
        <fullName evidence="1">Guanylate cyclase domain-containing protein</fullName>
    </recommendedName>
</protein>
<accession>A0ABR0JWU3</accession>
<dbReference type="InterPro" id="IPR029787">
    <property type="entry name" value="Nucleotide_cyclase"/>
</dbReference>
<dbReference type="PANTHER" id="PTHR43081">
    <property type="entry name" value="ADENYLATE CYCLASE, TERMINAL-DIFFERENTIATION SPECIFIC-RELATED"/>
    <property type="match status" value="1"/>
</dbReference>
<feature type="domain" description="Guanylate cyclase" evidence="1">
    <location>
        <begin position="91"/>
        <end position="238"/>
    </location>
</feature>
<dbReference type="EMBL" id="JAVRRG010000212">
    <property type="protein sequence ID" value="KAK5077591.1"/>
    <property type="molecule type" value="Genomic_DNA"/>
</dbReference>
<evidence type="ECO:0000313" key="2">
    <source>
        <dbReference type="EMBL" id="KAK5077591.1"/>
    </source>
</evidence>
<dbReference type="SUPFAM" id="SSF55073">
    <property type="entry name" value="Nucleotide cyclase"/>
    <property type="match status" value="1"/>
</dbReference>
<dbReference type="Proteomes" id="UP001345013">
    <property type="component" value="Unassembled WGS sequence"/>
</dbReference>
<dbReference type="SMART" id="SM00044">
    <property type="entry name" value="CYCc"/>
    <property type="match status" value="1"/>
</dbReference>
<dbReference type="CDD" id="cd07302">
    <property type="entry name" value="CHD"/>
    <property type="match status" value="1"/>
</dbReference>
<sequence>MSRVLAYDMKHVFTARPGSWRVRATRLRLADDTRSCYSAALHKRRDTPRFAPGASGGIRARQHRAFTVSSSAFGDRQDAAEGSDAPKPPLAIVFTDIVKSTAIWEKDSSTMSKAMTIHDNLIRDLSDTYAGYEVKQNGDGFMIAFQSAVSALNFCLDVQMQLQEQDWPQALLEMGQGEPVLEAGTKRDAKEQQEGTVLWKGLRLRMSAHYGKPVCKWNGVIQRMDYLGPAVNRAARFISVCEGGQIVVSQDFLDELKIARRYIAGEDGPLFGDDQKENGKGLELDLEELQIEEISEIVADTKFEVRLLGERHFKGVSGHQRLFFIVPKSLNGRLGYFPGHKYQEPSKGNLTG</sequence>
<dbReference type="PANTHER" id="PTHR43081:SF1">
    <property type="entry name" value="ADENYLATE CYCLASE, TERMINAL-DIFFERENTIATION SPECIFIC"/>
    <property type="match status" value="1"/>
</dbReference>
<name>A0ABR0JWU3_9EURO</name>
<comment type="caution">
    <text evidence="2">The sequence shown here is derived from an EMBL/GenBank/DDBJ whole genome shotgun (WGS) entry which is preliminary data.</text>
</comment>
<proteinExistence type="predicted"/>
<evidence type="ECO:0000259" key="1">
    <source>
        <dbReference type="PROSITE" id="PS50125"/>
    </source>
</evidence>
<gene>
    <name evidence="2" type="ORF">LTR24_009513</name>
</gene>
<dbReference type="PROSITE" id="PS50125">
    <property type="entry name" value="GUANYLATE_CYCLASE_2"/>
    <property type="match status" value="1"/>
</dbReference>
<dbReference type="Gene3D" id="3.30.70.1230">
    <property type="entry name" value="Nucleotide cyclase"/>
    <property type="match status" value="1"/>
</dbReference>
<reference evidence="2 3" key="1">
    <citation type="submission" date="2023-08" db="EMBL/GenBank/DDBJ databases">
        <title>Black Yeasts Isolated from many extreme environments.</title>
        <authorList>
            <person name="Coleine C."/>
            <person name="Stajich J.E."/>
            <person name="Selbmann L."/>
        </authorList>
    </citation>
    <scope>NUCLEOTIDE SEQUENCE [LARGE SCALE GENOMIC DNA]</scope>
    <source>
        <strain evidence="2 3">CCFEE 5885</strain>
    </source>
</reference>